<dbReference type="VEuPathDB" id="TriTrypDB:BSAL_11810"/>
<dbReference type="AlphaFoldDB" id="A0A0S4JC58"/>
<keyword evidence="9" id="KW-1185">Reference proteome</keyword>
<accession>A0A0S4JC58</accession>
<dbReference type="EC" id="3.1.3.2" evidence="3"/>
<evidence type="ECO:0000259" key="7">
    <source>
        <dbReference type="Pfam" id="PF16656"/>
    </source>
</evidence>
<dbReference type="GO" id="GO:0046872">
    <property type="term" value="F:metal ion binding"/>
    <property type="evidence" value="ECO:0007669"/>
    <property type="project" value="InterPro"/>
</dbReference>
<dbReference type="SUPFAM" id="SSF56300">
    <property type="entry name" value="Metallo-dependent phosphatases"/>
    <property type="match status" value="1"/>
</dbReference>
<feature type="domain" description="Calcineurin-like phosphoesterase" evidence="5">
    <location>
        <begin position="283"/>
        <end position="477"/>
    </location>
</feature>
<comment type="catalytic activity">
    <reaction evidence="3">
        <text>a phosphate monoester + H2O = an alcohol + phosphate</text>
        <dbReference type="Rhea" id="RHEA:15017"/>
        <dbReference type="ChEBI" id="CHEBI:15377"/>
        <dbReference type="ChEBI" id="CHEBI:30879"/>
        <dbReference type="ChEBI" id="CHEBI:43474"/>
        <dbReference type="ChEBI" id="CHEBI:67140"/>
        <dbReference type="EC" id="3.1.3.2"/>
    </reaction>
</comment>
<dbReference type="InterPro" id="IPR029052">
    <property type="entry name" value="Metallo-depent_PP-like"/>
</dbReference>
<keyword evidence="4" id="KW-0472">Membrane</keyword>
<keyword evidence="3" id="KW-0378">Hydrolase</keyword>
<comment type="similarity">
    <text evidence="3">Belongs to the metallophosphoesterase superfamily. Purple acid phosphatase family.</text>
</comment>
<dbReference type="Pfam" id="PF16656">
    <property type="entry name" value="Pur_ac_phosph_N"/>
    <property type="match status" value="1"/>
</dbReference>
<evidence type="ECO:0000256" key="2">
    <source>
        <dbReference type="ARBA" id="ARBA00023180"/>
    </source>
</evidence>
<dbReference type="InterPro" id="IPR004843">
    <property type="entry name" value="Calcineurin-like_PHP"/>
</dbReference>
<dbReference type="PANTHER" id="PTHR45867">
    <property type="entry name" value="PURPLE ACID PHOSPHATASE"/>
    <property type="match status" value="1"/>
</dbReference>
<evidence type="ECO:0000256" key="4">
    <source>
        <dbReference type="SAM" id="Phobius"/>
    </source>
</evidence>
<evidence type="ECO:0000313" key="9">
    <source>
        <dbReference type="Proteomes" id="UP000051952"/>
    </source>
</evidence>
<dbReference type="Pfam" id="PF14008">
    <property type="entry name" value="Metallophos_C"/>
    <property type="match status" value="1"/>
</dbReference>
<reference evidence="9" key="1">
    <citation type="submission" date="2015-09" db="EMBL/GenBank/DDBJ databases">
        <authorList>
            <consortium name="Pathogen Informatics"/>
        </authorList>
    </citation>
    <scope>NUCLEOTIDE SEQUENCE [LARGE SCALE GENOMIC DNA]</scope>
    <source>
        <strain evidence="9">Lake Konstanz</strain>
    </source>
</reference>
<protein>
    <recommendedName>
        <fullName evidence="3">Purple acid phosphatase</fullName>
        <ecNumber evidence="3">3.1.3.2</ecNumber>
    </recommendedName>
</protein>
<dbReference type="OMA" id="FTNRFHM"/>
<dbReference type="SUPFAM" id="SSF49363">
    <property type="entry name" value="Purple acid phosphatase, N-terminal domain"/>
    <property type="match status" value="1"/>
</dbReference>
<dbReference type="InterPro" id="IPR041792">
    <property type="entry name" value="MPP_PAP"/>
</dbReference>
<name>A0A0S4JC58_BODSA</name>
<evidence type="ECO:0000259" key="5">
    <source>
        <dbReference type="Pfam" id="PF00149"/>
    </source>
</evidence>
<dbReference type="CDD" id="cd00839">
    <property type="entry name" value="MPP_PAPs"/>
    <property type="match status" value="1"/>
</dbReference>
<evidence type="ECO:0000256" key="1">
    <source>
        <dbReference type="ARBA" id="ARBA00022729"/>
    </source>
</evidence>
<dbReference type="InterPro" id="IPR015914">
    <property type="entry name" value="PAPs_N"/>
</dbReference>
<feature type="domain" description="Purple acid phosphatase C-terminal" evidence="6">
    <location>
        <begin position="498"/>
        <end position="563"/>
    </location>
</feature>
<evidence type="ECO:0000256" key="3">
    <source>
        <dbReference type="RuleBase" id="RU361203"/>
    </source>
</evidence>
<feature type="transmembrane region" description="Helical" evidence="4">
    <location>
        <begin position="46"/>
        <end position="67"/>
    </location>
</feature>
<keyword evidence="4" id="KW-1133">Transmembrane helix</keyword>
<gene>
    <name evidence="8" type="ORF">BSAL_11810</name>
</gene>
<dbReference type="InterPro" id="IPR008963">
    <property type="entry name" value="Purple_acid_Pase-like_N"/>
</dbReference>
<dbReference type="InterPro" id="IPR025733">
    <property type="entry name" value="PAPs_C"/>
</dbReference>
<proteinExistence type="inferred from homology"/>
<dbReference type="GO" id="GO:0003993">
    <property type="term" value="F:acid phosphatase activity"/>
    <property type="evidence" value="ECO:0007669"/>
    <property type="project" value="UniProtKB-EC"/>
</dbReference>
<dbReference type="EMBL" id="CYKH01001587">
    <property type="protein sequence ID" value="CUG87764.1"/>
    <property type="molecule type" value="Genomic_DNA"/>
</dbReference>
<dbReference type="Pfam" id="PF00149">
    <property type="entry name" value="Metallophos"/>
    <property type="match status" value="1"/>
</dbReference>
<dbReference type="Proteomes" id="UP000051952">
    <property type="component" value="Unassembled WGS sequence"/>
</dbReference>
<keyword evidence="4" id="KW-0812">Transmembrane</keyword>
<sequence length="570" mass="63142">MQPVPFSSTKTWNSCDALFSAGFKRVATTKRGFHPRRRESHKNNKAFFTMNYIFLLLAAVLLVGASASSIVATTGAKRVDDISCGECRDIISIVYGIDENKIAFNTTVEVLVDICKAKFANDTVRLDECVLLVDFAGLLVPLLFDGMNDLAWDIPLTFCADVVKVCKEPCCEAGAPPQEIFINFPDSTDLTQMRATWITLNETTGAAVQWWLEGSSNIVHVAKETPRTYTAGGWIGVIHSAKMTNLIPDSTYVYRVGGDVTGWSQNITFKTLPSVIGVPSRPLRVLQLADMGYAQFSNATTAMIAQYVEAGKVDVIIHNGDISYADADEQHWDLFFNKLQSSFSRVAYMTSPGNHELYWNFTAYRARLGMSMPATVPAAGSGAMYYTLQIGPVPFVFLDSESWIDTGNIDPMQLHWFRTYMNSLNRTATPVVTVAQHRPLYCCECGDILSAILREQSEQSIINNHVDLHLSGHQHNYQRLYPLINGTLVSTNYTNPNAPVYVVNGAAGNREGQMSFNKNAPYYGNGSRQYGFSYLVYSVDEAARTATVDFEFIESETGAVGDSFTLVKNY</sequence>
<dbReference type="Gene3D" id="3.60.21.10">
    <property type="match status" value="1"/>
</dbReference>
<organism evidence="8 9">
    <name type="scientific">Bodo saltans</name>
    <name type="common">Flagellated protozoan</name>
    <dbReference type="NCBI Taxonomy" id="75058"/>
    <lineage>
        <taxon>Eukaryota</taxon>
        <taxon>Discoba</taxon>
        <taxon>Euglenozoa</taxon>
        <taxon>Kinetoplastea</taxon>
        <taxon>Metakinetoplastina</taxon>
        <taxon>Eubodonida</taxon>
        <taxon>Bodonidae</taxon>
        <taxon>Bodo</taxon>
    </lineage>
</organism>
<dbReference type="OrthoDB" id="45007at2759"/>
<keyword evidence="1" id="KW-0732">Signal</keyword>
<keyword evidence="2" id="KW-0325">Glycoprotein</keyword>
<evidence type="ECO:0000259" key="6">
    <source>
        <dbReference type="Pfam" id="PF14008"/>
    </source>
</evidence>
<evidence type="ECO:0000313" key="8">
    <source>
        <dbReference type="EMBL" id="CUG87764.1"/>
    </source>
</evidence>
<feature type="domain" description="Purple acid phosphatase N-terminal" evidence="7">
    <location>
        <begin position="177"/>
        <end position="271"/>
    </location>
</feature>
<dbReference type="Gene3D" id="2.60.40.380">
    <property type="entry name" value="Purple acid phosphatase-like, N-terminal"/>
    <property type="match status" value="1"/>
</dbReference>
<dbReference type="PANTHER" id="PTHR45867:SF3">
    <property type="entry name" value="ACID PHOSPHATASE TYPE 7"/>
    <property type="match status" value="1"/>
</dbReference>